<feature type="domain" description="Cyclin N-terminal" evidence="1">
    <location>
        <begin position="50"/>
        <end position="131"/>
    </location>
</feature>
<dbReference type="Proteomes" id="UP000187209">
    <property type="component" value="Unassembled WGS sequence"/>
</dbReference>
<dbReference type="InterPro" id="IPR006671">
    <property type="entry name" value="Cyclin_N"/>
</dbReference>
<evidence type="ECO:0000313" key="2">
    <source>
        <dbReference type="EMBL" id="OMJ67099.1"/>
    </source>
</evidence>
<dbReference type="SUPFAM" id="SSF47954">
    <property type="entry name" value="Cyclin-like"/>
    <property type="match status" value="1"/>
</dbReference>
<dbReference type="Gene3D" id="1.10.472.10">
    <property type="entry name" value="Cyclin-like"/>
    <property type="match status" value="1"/>
</dbReference>
<dbReference type="OrthoDB" id="337735at2759"/>
<name>A0A1R2ARF8_9CILI</name>
<reference evidence="2 3" key="1">
    <citation type="submission" date="2016-11" db="EMBL/GenBank/DDBJ databases">
        <title>The macronuclear genome of Stentor coeruleus: a giant cell with tiny introns.</title>
        <authorList>
            <person name="Slabodnick M."/>
            <person name="Ruby J.G."/>
            <person name="Reiff S.B."/>
            <person name="Swart E.C."/>
            <person name="Gosai S."/>
            <person name="Prabakaran S."/>
            <person name="Witkowska E."/>
            <person name="Larue G.E."/>
            <person name="Fisher S."/>
            <person name="Freeman R.M."/>
            <person name="Gunawardena J."/>
            <person name="Chu W."/>
            <person name="Stover N.A."/>
            <person name="Gregory B.D."/>
            <person name="Nowacki M."/>
            <person name="Derisi J."/>
            <person name="Roy S.W."/>
            <person name="Marshall W.F."/>
            <person name="Sood P."/>
        </authorList>
    </citation>
    <scope>NUCLEOTIDE SEQUENCE [LARGE SCALE GENOMIC DNA]</scope>
    <source>
        <strain evidence="2">WM001</strain>
    </source>
</reference>
<dbReference type="EMBL" id="MPUH01001563">
    <property type="protein sequence ID" value="OMJ67099.1"/>
    <property type="molecule type" value="Genomic_DNA"/>
</dbReference>
<gene>
    <name evidence="2" type="ORF">SteCoe_35822</name>
</gene>
<organism evidence="2 3">
    <name type="scientific">Stentor coeruleus</name>
    <dbReference type="NCBI Taxonomy" id="5963"/>
    <lineage>
        <taxon>Eukaryota</taxon>
        <taxon>Sar</taxon>
        <taxon>Alveolata</taxon>
        <taxon>Ciliophora</taxon>
        <taxon>Postciliodesmatophora</taxon>
        <taxon>Heterotrichea</taxon>
        <taxon>Heterotrichida</taxon>
        <taxon>Stentoridae</taxon>
        <taxon>Stentor</taxon>
    </lineage>
</organism>
<protein>
    <recommendedName>
        <fullName evidence="1">Cyclin N-terminal domain-containing protein</fullName>
    </recommendedName>
</protein>
<dbReference type="Pfam" id="PF00134">
    <property type="entry name" value="Cyclin_N"/>
    <property type="match status" value="1"/>
</dbReference>
<dbReference type="AlphaFoldDB" id="A0A1R2ARF8"/>
<accession>A0A1R2ARF8</accession>
<keyword evidence="3" id="KW-1185">Reference proteome</keyword>
<evidence type="ECO:0000313" key="3">
    <source>
        <dbReference type="Proteomes" id="UP000187209"/>
    </source>
</evidence>
<dbReference type="InterPro" id="IPR036915">
    <property type="entry name" value="Cyclin-like_sf"/>
</dbReference>
<evidence type="ECO:0000259" key="1">
    <source>
        <dbReference type="Pfam" id="PF00134"/>
    </source>
</evidence>
<proteinExistence type="predicted"/>
<comment type="caution">
    <text evidence="2">The sequence shown here is derived from an EMBL/GenBank/DDBJ whole genome shotgun (WGS) entry which is preliminary data.</text>
</comment>
<sequence length="186" mass="21777">MSIIVGFVELIAKNPNYQGEKRVYSPQTLSFNTARPFPMKLEFYVENFLYHLSLPDELIVYAYILIESLLFSGLVSQYNVHRMVFTALSISYKLTLYSWVSDTQLEVIGGLQKGELVKLEKELLRILNWRIKFFRFKEVYEKISRVAIELESKTFREGASENENLCDFDDNIISTFSELEGFFCMK</sequence>